<dbReference type="EMBL" id="JAYLLH010000040">
    <property type="protein sequence ID" value="MEC3863175.1"/>
    <property type="molecule type" value="Genomic_DNA"/>
</dbReference>
<keyword evidence="1" id="KW-1133">Transmembrane helix</keyword>
<proteinExistence type="predicted"/>
<accession>A0ABU6HL46</accession>
<gene>
    <name evidence="3" type="ORF">VK792_17930</name>
</gene>
<feature type="domain" description="AsmA" evidence="2">
    <location>
        <begin position="351"/>
        <end position="526"/>
    </location>
</feature>
<dbReference type="InterPro" id="IPR007844">
    <property type="entry name" value="AsmA"/>
</dbReference>
<evidence type="ECO:0000313" key="3">
    <source>
        <dbReference type="EMBL" id="MEC3863175.1"/>
    </source>
</evidence>
<evidence type="ECO:0000256" key="1">
    <source>
        <dbReference type="SAM" id="Phobius"/>
    </source>
</evidence>
<dbReference type="Pfam" id="PF05170">
    <property type="entry name" value="AsmA"/>
    <property type="match status" value="2"/>
</dbReference>
<name>A0ABU6HL46_9RHOB</name>
<evidence type="ECO:0000259" key="2">
    <source>
        <dbReference type="Pfam" id="PF05170"/>
    </source>
</evidence>
<evidence type="ECO:0000313" key="4">
    <source>
        <dbReference type="Proteomes" id="UP001348149"/>
    </source>
</evidence>
<reference evidence="3 4" key="1">
    <citation type="submission" date="2024-01" db="EMBL/GenBank/DDBJ databases">
        <title>Mesobacterium rodlantinim sp. nov., isolated from shallow sea hydrothermal systems off Kueishantao Island.</title>
        <authorList>
            <person name="Su Z."/>
            <person name="Tang K."/>
        </authorList>
    </citation>
    <scope>NUCLEOTIDE SEQUENCE [LARGE SCALE GENOMIC DNA]</scope>
    <source>
        <strain evidence="3 4">TK19101</strain>
    </source>
</reference>
<dbReference type="RefSeq" id="WP_326299244.1">
    <property type="nucleotide sequence ID" value="NZ_JAYLLH010000040.1"/>
</dbReference>
<comment type="caution">
    <text evidence="3">The sequence shown here is derived from an EMBL/GenBank/DDBJ whole genome shotgun (WGS) entry which is preliminary data.</text>
</comment>
<protein>
    <submittedName>
        <fullName evidence="3">AsmA family protein</fullName>
    </submittedName>
</protein>
<feature type="domain" description="AsmA" evidence="2">
    <location>
        <begin position="6"/>
        <end position="170"/>
    </location>
</feature>
<keyword evidence="1" id="KW-0472">Membrane</keyword>
<dbReference type="Proteomes" id="UP001348149">
    <property type="component" value="Unassembled WGS sequence"/>
</dbReference>
<dbReference type="InterPro" id="IPR052894">
    <property type="entry name" value="AsmA-related"/>
</dbReference>
<dbReference type="PANTHER" id="PTHR30441">
    <property type="entry name" value="DUF748 DOMAIN-CONTAINING PROTEIN"/>
    <property type="match status" value="1"/>
</dbReference>
<feature type="transmembrane region" description="Helical" evidence="1">
    <location>
        <begin position="7"/>
        <end position="27"/>
    </location>
</feature>
<keyword evidence="4" id="KW-1185">Reference proteome</keyword>
<keyword evidence="1" id="KW-0812">Transmembrane</keyword>
<sequence length="670" mass="70144">MRLIFRLLGLVVVLVGIVVGALLLMPADRLGRLVSDQLTAQLGREVTLRDVRLTVWPVVGVEAGGVTLANAAWSDQGPMIEADRALIGLDAMDALSRKITIRALELDTPKVLLQTASNGQANWEFSSTPIAATNGQAQAAASPGGLPVFTLDKLTVTNGHFRLMQAGTDTVDLRDVDLDLAWPDPAKPASFDLSLDYLGAPVSLSGSVADPQVLAAGKAVPGAVTVQTRGGTVAFSGAFGTSPELGGKLTLDLPDTARFLAGLGIDGISVPKGLGQSIKGNGDVTLTKDGVFSLRGGALQLDQNALTAAADVFLGDKLRVNAQLDAGALDLSALAGQDSAGGGGTQSASEDGWSKDPIDASALGLLDGEIAIRASSISLGKIKFGETRTLVTIDRSRAVFDLQELNAWDGTVSGQFVANNRSGLSVGGDMKVTGIDLKQALVAAMDVDRLSGTGSMTLKFLGVGQSIDAILRSLKGDASIDAGNGVIAGIDLDRLINGGNVQGGTTVFEKLTGTFQITDGTLRGDDLVMILPRLTTRGEGFINIGARSMDYLLTVSSAEARGGRGLSIPVRLKGPWANLGISADLDELIDQNFQEEREKLKDDVRDRVNDRLEQELGIRVEKDQTLGEVVEDKLKDKLGVQGQDGQSVEDAVQQRLEDEAKKGLLKLLGR</sequence>
<organism evidence="3 4">
    <name type="scientific">Mesobacterium hydrothermale</name>
    <dbReference type="NCBI Taxonomy" id="3111907"/>
    <lineage>
        <taxon>Bacteria</taxon>
        <taxon>Pseudomonadati</taxon>
        <taxon>Pseudomonadota</taxon>
        <taxon>Alphaproteobacteria</taxon>
        <taxon>Rhodobacterales</taxon>
        <taxon>Roseobacteraceae</taxon>
        <taxon>Mesobacterium</taxon>
    </lineage>
</organism>
<dbReference type="PANTHER" id="PTHR30441:SF4">
    <property type="entry name" value="PROTEIN ASMA"/>
    <property type="match status" value="1"/>
</dbReference>